<dbReference type="InterPro" id="IPR051908">
    <property type="entry name" value="Ribosomal_N-acetyltransferase"/>
</dbReference>
<dbReference type="PANTHER" id="PTHR43441:SF10">
    <property type="entry name" value="ACETYLTRANSFERASE"/>
    <property type="match status" value="1"/>
</dbReference>
<sequence>MRANDRITVRPFSPADADAFYAAVCASIDSLSYWMPWCTPAYSLQDAQAWMAYCEDVWRAGSAFPLGIFDLASGQVLGGTGIHDVNSAYRMGSLGYWVGTPHTGRGVARAAARMAADIGFKELALTRLEIIVLLHNAASHRVAQAVGARKECDARNRLYFNGVAEDASVYGLLPADIGNR</sequence>
<organism evidence="2 3">
    <name type="scientific">Rhodoferax ferrireducens</name>
    <dbReference type="NCBI Taxonomy" id="192843"/>
    <lineage>
        <taxon>Bacteria</taxon>
        <taxon>Pseudomonadati</taxon>
        <taxon>Pseudomonadota</taxon>
        <taxon>Betaproteobacteria</taxon>
        <taxon>Burkholderiales</taxon>
        <taxon>Comamonadaceae</taxon>
        <taxon>Rhodoferax</taxon>
    </lineage>
</organism>
<dbReference type="PANTHER" id="PTHR43441">
    <property type="entry name" value="RIBOSOMAL-PROTEIN-SERINE ACETYLTRANSFERASE"/>
    <property type="match status" value="1"/>
</dbReference>
<dbReference type="InterPro" id="IPR016181">
    <property type="entry name" value="Acyl_CoA_acyltransferase"/>
</dbReference>
<dbReference type="InterPro" id="IPR000182">
    <property type="entry name" value="GNAT_dom"/>
</dbReference>
<feature type="domain" description="N-acetyltransferase" evidence="1">
    <location>
        <begin position="7"/>
        <end position="176"/>
    </location>
</feature>
<evidence type="ECO:0000313" key="2">
    <source>
        <dbReference type="EMBL" id="MDR7379591.1"/>
    </source>
</evidence>
<dbReference type="Proteomes" id="UP001180487">
    <property type="component" value="Unassembled WGS sequence"/>
</dbReference>
<reference evidence="2 3" key="1">
    <citation type="submission" date="2023-07" db="EMBL/GenBank/DDBJ databases">
        <title>Sorghum-associated microbial communities from plants grown in Nebraska, USA.</title>
        <authorList>
            <person name="Schachtman D."/>
        </authorList>
    </citation>
    <scope>NUCLEOTIDE SEQUENCE [LARGE SCALE GENOMIC DNA]</scope>
    <source>
        <strain evidence="2 3">BE313</strain>
    </source>
</reference>
<proteinExistence type="predicted"/>
<dbReference type="PROSITE" id="PS51186">
    <property type="entry name" value="GNAT"/>
    <property type="match status" value="1"/>
</dbReference>
<dbReference type="EMBL" id="JAVDXT010000005">
    <property type="protein sequence ID" value="MDR7379591.1"/>
    <property type="molecule type" value="Genomic_DNA"/>
</dbReference>
<gene>
    <name evidence="2" type="ORF">J2X19_004287</name>
</gene>
<dbReference type="Pfam" id="PF13302">
    <property type="entry name" value="Acetyltransf_3"/>
    <property type="match status" value="1"/>
</dbReference>
<evidence type="ECO:0000313" key="3">
    <source>
        <dbReference type="Proteomes" id="UP001180487"/>
    </source>
</evidence>
<protein>
    <submittedName>
        <fullName evidence="2">RimJ/RimL family protein N-acetyltransferase</fullName>
    </submittedName>
</protein>
<accession>A0ABU2CE17</accession>
<name>A0ABU2CE17_9BURK</name>
<dbReference type="Gene3D" id="3.40.630.30">
    <property type="match status" value="1"/>
</dbReference>
<dbReference type="SUPFAM" id="SSF55729">
    <property type="entry name" value="Acyl-CoA N-acyltransferases (Nat)"/>
    <property type="match status" value="1"/>
</dbReference>
<evidence type="ECO:0000259" key="1">
    <source>
        <dbReference type="PROSITE" id="PS51186"/>
    </source>
</evidence>
<comment type="caution">
    <text evidence="2">The sequence shown here is derived from an EMBL/GenBank/DDBJ whole genome shotgun (WGS) entry which is preliminary data.</text>
</comment>
<keyword evidence="3" id="KW-1185">Reference proteome</keyword>